<evidence type="ECO:0000313" key="8">
    <source>
        <dbReference type="EMBL" id="CAB4958081.1"/>
    </source>
</evidence>
<dbReference type="EMBL" id="CAEZTE010000002">
    <property type="protein sequence ID" value="CAB4553817.1"/>
    <property type="molecule type" value="Genomic_DNA"/>
</dbReference>
<dbReference type="EMBL" id="CAEZVA010000002">
    <property type="protein sequence ID" value="CAB4606938.1"/>
    <property type="molecule type" value="Genomic_DNA"/>
</dbReference>
<dbReference type="Gene3D" id="3.30.70.270">
    <property type="match status" value="1"/>
</dbReference>
<dbReference type="EMBL" id="CAEZVR010000011">
    <property type="protein sequence ID" value="CAB4629299.1"/>
    <property type="molecule type" value="Genomic_DNA"/>
</dbReference>
<evidence type="ECO:0000313" key="6">
    <source>
        <dbReference type="EMBL" id="CAB4648473.1"/>
    </source>
</evidence>
<evidence type="ECO:0000313" key="7">
    <source>
        <dbReference type="EMBL" id="CAB4715845.1"/>
    </source>
</evidence>
<name>A0A6J6IZ80_9ZZZZ</name>
<proteinExistence type="predicted"/>
<evidence type="ECO:0000313" key="3">
    <source>
        <dbReference type="EMBL" id="CAB4597217.1"/>
    </source>
</evidence>
<dbReference type="EMBL" id="CAFBRU010000001">
    <property type="protein sequence ID" value="CAB5102470.1"/>
    <property type="molecule type" value="Genomic_DNA"/>
</dbReference>
<dbReference type="EMBL" id="CAEZSW010000031">
    <property type="protein sequence ID" value="CAB4550891.1"/>
    <property type="molecule type" value="Genomic_DNA"/>
</dbReference>
<reference evidence="5" key="1">
    <citation type="submission" date="2020-05" db="EMBL/GenBank/DDBJ databases">
        <authorList>
            <person name="Chiriac C."/>
            <person name="Salcher M."/>
            <person name="Ghai R."/>
            <person name="Kavagutti S V."/>
        </authorList>
    </citation>
    <scope>NUCLEOTIDE SEQUENCE</scope>
</reference>
<gene>
    <name evidence="1" type="ORF">UFOPK1508_00411</name>
    <name evidence="2" type="ORF">UFOPK1599_00072</name>
    <name evidence="3" type="ORF">UFOPK1798_00782</name>
    <name evidence="4" type="ORF">UFOPK1894_00045</name>
    <name evidence="5" type="ORF">UFOPK2139_00123</name>
    <name evidence="6" type="ORF">UFOPK2179_00591</name>
    <name evidence="7" type="ORF">UFOPK2715_00107</name>
    <name evidence="8" type="ORF">UFOPK3883_00077</name>
    <name evidence="9" type="ORF">UFOPK4420_00024</name>
</gene>
<evidence type="ECO:0000313" key="1">
    <source>
        <dbReference type="EMBL" id="CAB4550891.1"/>
    </source>
</evidence>
<protein>
    <submittedName>
        <fullName evidence="5">Unannotated protein</fullName>
    </submittedName>
</protein>
<accession>A0A6J6IZ80</accession>
<dbReference type="EMBL" id="CAEZWC010000058">
    <property type="protein sequence ID" value="CAB4648473.1"/>
    <property type="molecule type" value="Genomic_DNA"/>
</dbReference>
<evidence type="ECO:0000313" key="9">
    <source>
        <dbReference type="EMBL" id="CAB5102470.1"/>
    </source>
</evidence>
<dbReference type="AlphaFoldDB" id="A0A6J6IZ80"/>
<dbReference type="EMBL" id="CAEZYN010000004">
    <property type="protein sequence ID" value="CAB4715845.1"/>
    <property type="molecule type" value="Genomic_DNA"/>
</dbReference>
<dbReference type="InterPro" id="IPR043128">
    <property type="entry name" value="Rev_trsase/Diguanyl_cyclase"/>
</dbReference>
<sequence>MNNYLDQVREVFFINNGETDLLTGSSAPNLFNQLVKRDIQLASRNNAQLSIISLSVCLDRFVLALGQESLRLDLEEALIKTFFELKQIFRDSDCISRVSQLGFWVLVTGLNEDSSEKMLSRISQSIPTYFDLSICHRQINQNQLDWYSKIDELHFKSNLK</sequence>
<dbReference type="EMBL" id="CAEZUH010000076">
    <property type="protein sequence ID" value="CAB4597217.1"/>
    <property type="molecule type" value="Genomic_DNA"/>
</dbReference>
<evidence type="ECO:0000313" key="2">
    <source>
        <dbReference type="EMBL" id="CAB4553817.1"/>
    </source>
</evidence>
<evidence type="ECO:0000313" key="5">
    <source>
        <dbReference type="EMBL" id="CAB4629299.1"/>
    </source>
</evidence>
<dbReference type="EMBL" id="CAFBNV010000003">
    <property type="protein sequence ID" value="CAB4958081.1"/>
    <property type="molecule type" value="Genomic_DNA"/>
</dbReference>
<evidence type="ECO:0000313" key="4">
    <source>
        <dbReference type="EMBL" id="CAB4606938.1"/>
    </source>
</evidence>
<organism evidence="5">
    <name type="scientific">freshwater metagenome</name>
    <dbReference type="NCBI Taxonomy" id="449393"/>
    <lineage>
        <taxon>unclassified sequences</taxon>
        <taxon>metagenomes</taxon>
        <taxon>ecological metagenomes</taxon>
    </lineage>
</organism>